<evidence type="ECO:0000313" key="3">
    <source>
        <dbReference type="EMBL" id="MFC0081414.1"/>
    </source>
</evidence>
<evidence type="ECO:0000256" key="1">
    <source>
        <dbReference type="SAM" id="Coils"/>
    </source>
</evidence>
<feature type="region of interest" description="Disordered" evidence="2">
    <location>
        <begin position="1"/>
        <end position="33"/>
    </location>
</feature>
<evidence type="ECO:0000313" key="4">
    <source>
        <dbReference type="Proteomes" id="UP001589788"/>
    </source>
</evidence>
<feature type="coiled-coil region" evidence="1">
    <location>
        <begin position="102"/>
        <end position="129"/>
    </location>
</feature>
<accession>A0ABV6C149</accession>
<keyword evidence="1" id="KW-0175">Coiled coil</keyword>
<reference evidence="3 4" key="1">
    <citation type="submission" date="2024-09" db="EMBL/GenBank/DDBJ databases">
        <authorList>
            <person name="Sun Q."/>
            <person name="Mori K."/>
        </authorList>
    </citation>
    <scope>NUCLEOTIDE SEQUENCE [LARGE SCALE GENOMIC DNA]</scope>
    <source>
        <strain evidence="3 4">JCM 15389</strain>
    </source>
</reference>
<feature type="compositionally biased region" description="Pro residues" evidence="2">
    <location>
        <begin position="22"/>
        <end position="33"/>
    </location>
</feature>
<dbReference type="RefSeq" id="WP_377788634.1">
    <property type="nucleotide sequence ID" value="NZ_JBHLYQ010000029.1"/>
</dbReference>
<evidence type="ECO:0000256" key="2">
    <source>
        <dbReference type="SAM" id="MobiDB-lite"/>
    </source>
</evidence>
<protein>
    <submittedName>
        <fullName evidence="3">Uncharacterized protein</fullName>
    </submittedName>
</protein>
<organism evidence="3 4">
    <name type="scientific">Aciditerrimonas ferrireducens</name>
    <dbReference type="NCBI Taxonomy" id="667306"/>
    <lineage>
        <taxon>Bacteria</taxon>
        <taxon>Bacillati</taxon>
        <taxon>Actinomycetota</taxon>
        <taxon>Acidimicrobiia</taxon>
        <taxon>Acidimicrobiales</taxon>
        <taxon>Acidimicrobiaceae</taxon>
        <taxon>Aciditerrimonas</taxon>
    </lineage>
</organism>
<dbReference type="Proteomes" id="UP001589788">
    <property type="component" value="Unassembled WGS sequence"/>
</dbReference>
<comment type="caution">
    <text evidence="3">The sequence shown here is derived from an EMBL/GenBank/DDBJ whole genome shotgun (WGS) entry which is preliminary data.</text>
</comment>
<keyword evidence="4" id="KW-1185">Reference proteome</keyword>
<gene>
    <name evidence="3" type="ORF">ACFFRE_04510</name>
</gene>
<dbReference type="EMBL" id="JBHLYQ010000029">
    <property type="protein sequence ID" value="MFC0081414.1"/>
    <property type="molecule type" value="Genomic_DNA"/>
</dbReference>
<proteinExistence type="predicted"/>
<name>A0ABV6C149_9ACTN</name>
<sequence length="142" mass="15853">MDAASGGLQPPLEALSAELQNPAPPWRPRPLPAPPPLAPLVHLPELAELHQRHRLPDQPFVPTGLPWWRRLAIRLLGRAVFLVLRDYLQEERIYLARNTQTVDAIAKHVDALRNDLDDLRQALARELAELAGHLPPPTSGQP</sequence>